<dbReference type="InterPro" id="IPR029062">
    <property type="entry name" value="Class_I_gatase-like"/>
</dbReference>
<proteinExistence type="predicted"/>
<dbReference type="GO" id="GO:0016787">
    <property type="term" value="F:hydrolase activity"/>
    <property type="evidence" value="ECO:0007669"/>
    <property type="project" value="UniProtKB-KW"/>
</dbReference>
<sequence length="641" mass="74451">MKKHILIFIFFFVLFGAISKPNALFAQEKAWSVRMADAFMTWHKDSILIGERKTTRWDYEQGLMLEALKRVWIRTGERKYYSYIINDLDLFVREDGTIRTYELDNFNIDNITTGRALLFAYQETGKEKYKKAAYLIRKQLAEHPRTKENGFWHKKIYPNQMWLDGLYMAQPFYTEFSVTFDEPQNFDDIAKQFELIESHLIDKKTGLLYHGYDESKQQKWANPQTGTSPNFWGRAMGWYAMALVDVLDNFPQNHPKYKNLIQYLNRLISALVRYQDKESGCWYQITDKGGEKGNYLEASATCMYVYAIAKGVRMGYLPANMSQVVKKGYEGILKNFIEIDENGFPHLNKTVSVGGLGGNPYRDGSYEYYLSEPIRKDDLKGIGPFIKASIEMEIAEEQVVGKGKKVVLDYFFNNEYRKNKEGKTERYHYVWEDKTNSGFWHWGEIFRNYGAEVSSLSVAPTAANLKKTDIYIIVDPDTKKETEKPNFIESHHIKTIGTWVQGGGILVVMANDTGNVELRNFNRLVEVFGLRFIEKNRNMVKNNQFEQGKIEVTESNPIFKTGKTLYLKEIVTLEVREPAYAVVKDNGDIIMAVSDYGKGKVFAVVDPWLYNEYVNGKKLPAEYKNFEAMKELTVWLLQQKK</sequence>
<dbReference type="Pfam" id="PF07470">
    <property type="entry name" value="Glyco_hydro_88"/>
    <property type="match status" value="1"/>
</dbReference>
<dbReference type="Gene3D" id="1.50.10.10">
    <property type="match status" value="1"/>
</dbReference>
<dbReference type="Proteomes" id="UP000199513">
    <property type="component" value="Unassembled WGS sequence"/>
</dbReference>
<protein>
    <submittedName>
        <fullName evidence="2">Unsaturated rhamnogalacturonyl hydrolase</fullName>
    </submittedName>
</protein>
<dbReference type="OrthoDB" id="6381507at2"/>
<keyword evidence="3" id="KW-1185">Reference proteome</keyword>
<organism evidence="2 3">
    <name type="scientific">Thermoflexibacter ruber</name>
    <dbReference type="NCBI Taxonomy" id="1003"/>
    <lineage>
        <taxon>Bacteria</taxon>
        <taxon>Pseudomonadati</taxon>
        <taxon>Bacteroidota</taxon>
        <taxon>Cytophagia</taxon>
        <taxon>Cytophagales</taxon>
        <taxon>Thermoflexibacteraceae</taxon>
        <taxon>Thermoflexibacter</taxon>
    </lineage>
</organism>
<dbReference type="InterPro" id="IPR008928">
    <property type="entry name" value="6-hairpin_glycosidase_sf"/>
</dbReference>
<dbReference type="InterPro" id="IPR010905">
    <property type="entry name" value="Glyco_hydro_88"/>
</dbReference>
<reference evidence="3" key="1">
    <citation type="submission" date="2016-10" db="EMBL/GenBank/DDBJ databases">
        <authorList>
            <person name="Varghese N."/>
            <person name="Submissions S."/>
        </authorList>
    </citation>
    <scope>NUCLEOTIDE SEQUENCE [LARGE SCALE GENOMIC DNA]</scope>
    <source>
        <strain>GEY</strain>
        <strain evidence="3">DSM 9560</strain>
    </source>
</reference>
<dbReference type="InterPro" id="IPR052043">
    <property type="entry name" value="PolySaccharide_Degr_Enz"/>
</dbReference>
<keyword evidence="1 2" id="KW-0378">Hydrolase</keyword>
<name>A0A1I2EAI4_9BACT</name>
<dbReference type="Gene3D" id="3.40.50.880">
    <property type="match status" value="1"/>
</dbReference>
<accession>A0A1I2EAI4</accession>
<evidence type="ECO:0000313" key="3">
    <source>
        <dbReference type="Proteomes" id="UP000199513"/>
    </source>
</evidence>
<dbReference type="EMBL" id="FONY01000009">
    <property type="protein sequence ID" value="SFE89606.1"/>
    <property type="molecule type" value="Genomic_DNA"/>
</dbReference>
<dbReference type="SUPFAM" id="SSF48208">
    <property type="entry name" value="Six-hairpin glycosidases"/>
    <property type="match status" value="1"/>
</dbReference>
<dbReference type="AlphaFoldDB" id="A0A1I2EAI4"/>
<evidence type="ECO:0000256" key="1">
    <source>
        <dbReference type="ARBA" id="ARBA00022801"/>
    </source>
</evidence>
<dbReference type="STRING" id="1003.SAMN04488541_100975"/>
<dbReference type="RefSeq" id="WP_091542228.1">
    <property type="nucleotide sequence ID" value="NZ_FONY01000009.1"/>
</dbReference>
<dbReference type="InterPro" id="IPR012341">
    <property type="entry name" value="6hp_glycosidase-like_sf"/>
</dbReference>
<dbReference type="SUPFAM" id="SSF52317">
    <property type="entry name" value="Class I glutamine amidotransferase-like"/>
    <property type="match status" value="1"/>
</dbReference>
<dbReference type="PANTHER" id="PTHR33886">
    <property type="entry name" value="UNSATURATED RHAMNOGALACTURONAN HYDROLASE (EUROFUNG)"/>
    <property type="match status" value="1"/>
</dbReference>
<gene>
    <name evidence="2" type="ORF">SAMN04488541_100975</name>
</gene>
<dbReference type="PANTHER" id="PTHR33886:SF8">
    <property type="entry name" value="UNSATURATED RHAMNOGALACTURONAN HYDROLASE (EUROFUNG)"/>
    <property type="match status" value="1"/>
</dbReference>
<evidence type="ECO:0000313" key="2">
    <source>
        <dbReference type="EMBL" id="SFE89606.1"/>
    </source>
</evidence>
<dbReference type="GO" id="GO:0005975">
    <property type="term" value="P:carbohydrate metabolic process"/>
    <property type="evidence" value="ECO:0007669"/>
    <property type="project" value="InterPro"/>
</dbReference>